<evidence type="ECO:0000256" key="2">
    <source>
        <dbReference type="ARBA" id="ARBA00006411"/>
    </source>
</evidence>
<name>A0A421AWJ4_9PSEU</name>
<keyword evidence="3" id="KW-0963">Cytoplasm</keyword>
<comment type="subcellular location">
    <subcellularLocation>
        <location evidence="1">Cytoplasm</location>
    </subcellularLocation>
</comment>
<dbReference type="Pfam" id="PF14011">
    <property type="entry name" value="ESX-1_EspG"/>
    <property type="match status" value="1"/>
</dbReference>
<keyword evidence="4" id="KW-0143">Chaperone</keyword>
<protein>
    <submittedName>
        <fullName evidence="5">ESAT-6 protein secretion system EspG family protein</fullName>
    </submittedName>
</protein>
<comment type="similarity">
    <text evidence="2">Belongs to the EspG family.</text>
</comment>
<gene>
    <name evidence="5" type="ORF">CLV68_6015</name>
</gene>
<dbReference type="OrthoDB" id="3676008at2"/>
<evidence type="ECO:0000256" key="1">
    <source>
        <dbReference type="ARBA" id="ARBA00004496"/>
    </source>
</evidence>
<evidence type="ECO:0000313" key="5">
    <source>
        <dbReference type="EMBL" id="RLK54014.1"/>
    </source>
</evidence>
<proteinExistence type="inferred from homology"/>
<dbReference type="InterPro" id="IPR025734">
    <property type="entry name" value="EspG"/>
</dbReference>
<dbReference type="EMBL" id="RCDD01000008">
    <property type="protein sequence ID" value="RLK54014.1"/>
    <property type="molecule type" value="Genomic_DNA"/>
</dbReference>
<evidence type="ECO:0000256" key="3">
    <source>
        <dbReference type="ARBA" id="ARBA00022490"/>
    </source>
</evidence>
<sequence length="244" mass="25623">MTAIRLSTAEFDVVWSTGRFGRMPYPLDVAHHGATVAERAAVTERVRGELAARGLWSGRGPDGVLLDVLAVLAAAHRSVDAVGHLPVESAALGPAGAFRALGAVRDDRGALAVVHADGTVTLRVLRHTELPRAVVDLLPAGQPGPGYAVSVAMAELAGEEEGGVLEPDVPNPDYAMLGELAETRVAGGQFGVSAGRLRAHPVVSWFDTPRGRYLVILDDHWLSMAPSDNDRIAARLDSILATAP</sequence>
<dbReference type="AlphaFoldDB" id="A0A421AWJ4"/>
<evidence type="ECO:0000256" key="4">
    <source>
        <dbReference type="ARBA" id="ARBA00023186"/>
    </source>
</evidence>
<reference evidence="5 6" key="1">
    <citation type="submission" date="2018-10" db="EMBL/GenBank/DDBJ databases">
        <title>Genomic Encyclopedia of Archaeal and Bacterial Type Strains, Phase II (KMG-II): from individual species to whole genera.</title>
        <authorList>
            <person name="Goeker M."/>
        </authorList>
    </citation>
    <scope>NUCLEOTIDE SEQUENCE [LARGE SCALE GENOMIC DNA]</scope>
    <source>
        <strain evidence="5 6">DSM 45657</strain>
    </source>
</reference>
<accession>A0A421AWJ4</accession>
<dbReference type="Proteomes" id="UP000282454">
    <property type="component" value="Unassembled WGS sequence"/>
</dbReference>
<evidence type="ECO:0000313" key="6">
    <source>
        <dbReference type="Proteomes" id="UP000282454"/>
    </source>
</evidence>
<keyword evidence="6" id="KW-1185">Reference proteome</keyword>
<dbReference type="RefSeq" id="WP_121394334.1">
    <property type="nucleotide sequence ID" value="NZ_RCDD01000008.1"/>
</dbReference>
<organism evidence="5 6">
    <name type="scientific">Actinokineospora cianjurensis</name>
    <dbReference type="NCBI Taxonomy" id="585224"/>
    <lineage>
        <taxon>Bacteria</taxon>
        <taxon>Bacillati</taxon>
        <taxon>Actinomycetota</taxon>
        <taxon>Actinomycetes</taxon>
        <taxon>Pseudonocardiales</taxon>
        <taxon>Pseudonocardiaceae</taxon>
        <taxon>Actinokineospora</taxon>
    </lineage>
</organism>
<comment type="caution">
    <text evidence="5">The sequence shown here is derived from an EMBL/GenBank/DDBJ whole genome shotgun (WGS) entry which is preliminary data.</text>
</comment>